<evidence type="ECO:0000313" key="4">
    <source>
        <dbReference type="Proteomes" id="UP001383192"/>
    </source>
</evidence>
<feature type="region of interest" description="Disordered" evidence="2">
    <location>
        <begin position="148"/>
        <end position="167"/>
    </location>
</feature>
<reference evidence="3 4" key="1">
    <citation type="submission" date="2024-01" db="EMBL/GenBank/DDBJ databases">
        <title>A draft genome for a cacao thread blight-causing isolate of Paramarasmius palmivorus.</title>
        <authorList>
            <person name="Baruah I.K."/>
            <person name="Bukari Y."/>
            <person name="Amoako-Attah I."/>
            <person name="Meinhardt L.W."/>
            <person name="Bailey B.A."/>
            <person name="Cohen S.P."/>
        </authorList>
    </citation>
    <scope>NUCLEOTIDE SEQUENCE [LARGE SCALE GENOMIC DNA]</scope>
    <source>
        <strain evidence="3 4">GH-12</strain>
    </source>
</reference>
<feature type="compositionally biased region" description="Basic and acidic residues" evidence="2">
    <location>
        <begin position="407"/>
        <end position="429"/>
    </location>
</feature>
<sequence>MASHQETLQALFESQRTKIAAQETELRRLRKALRVFTEEPKNDKDVDGDVKMHEVGMEKKNLKGQAKKKHAGKLKEVIELDDDDNDDEIESTSEVESEVEYLPEIPGLPTWFELDEIYRCSTCDETPNSEPLQHNDDTYCQFSEEHDYRTSTPRGTTPPPSIHPGRLLPETIAYGYTEPDRMEEYANLLARGASRLMCETFRLSFNYQDGIWVEILPGDEDGMGLLGEWAGPDMFRQGEGGEGRGEEARFVSWKICLGREIRLDKDGSDEDGSRYIDEFLEEALLFNSNAGTLSWETVEEEGKPGYWVTRPVTKIQTLEVDNEKQVVRNDYEDDISLSDSELAEEDEDEDEQIRTTWGNEGGWGPSGTWSDDEPGDAQYRRKPVNTDEEMSSDGDSFDSDWDSQDEQWDRMLDEQEKQAEGVKPESPHE</sequence>
<evidence type="ECO:0000256" key="1">
    <source>
        <dbReference type="SAM" id="Coils"/>
    </source>
</evidence>
<accession>A0AAW0BQL3</accession>
<keyword evidence="4" id="KW-1185">Reference proteome</keyword>
<name>A0AAW0BQL3_9AGAR</name>
<proteinExistence type="predicted"/>
<organism evidence="3 4">
    <name type="scientific">Paramarasmius palmivorus</name>
    <dbReference type="NCBI Taxonomy" id="297713"/>
    <lineage>
        <taxon>Eukaryota</taxon>
        <taxon>Fungi</taxon>
        <taxon>Dikarya</taxon>
        <taxon>Basidiomycota</taxon>
        <taxon>Agaricomycotina</taxon>
        <taxon>Agaricomycetes</taxon>
        <taxon>Agaricomycetidae</taxon>
        <taxon>Agaricales</taxon>
        <taxon>Marasmiineae</taxon>
        <taxon>Marasmiaceae</taxon>
        <taxon>Paramarasmius</taxon>
    </lineage>
</organism>
<comment type="caution">
    <text evidence="3">The sequence shown here is derived from an EMBL/GenBank/DDBJ whole genome shotgun (WGS) entry which is preliminary data.</text>
</comment>
<feature type="coiled-coil region" evidence="1">
    <location>
        <begin position="12"/>
        <end position="39"/>
    </location>
</feature>
<keyword evidence="1" id="KW-0175">Coiled coil</keyword>
<gene>
    <name evidence="3" type="ORF">VNI00_014872</name>
</gene>
<feature type="region of interest" description="Disordered" evidence="2">
    <location>
        <begin position="331"/>
        <end position="429"/>
    </location>
</feature>
<protein>
    <submittedName>
        <fullName evidence="3">Uncharacterized protein</fullName>
    </submittedName>
</protein>
<dbReference type="Proteomes" id="UP001383192">
    <property type="component" value="Unassembled WGS sequence"/>
</dbReference>
<dbReference type="EMBL" id="JAYKXP010000088">
    <property type="protein sequence ID" value="KAK7028859.1"/>
    <property type="molecule type" value="Genomic_DNA"/>
</dbReference>
<feature type="compositionally biased region" description="Acidic residues" evidence="2">
    <location>
        <begin position="386"/>
        <end position="406"/>
    </location>
</feature>
<evidence type="ECO:0000256" key="2">
    <source>
        <dbReference type="SAM" id="MobiDB-lite"/>
    </source>
</evidence>
<evidence type="ECO:0000313" key="3">
    <source>
        <dbReference type="EMBL" id="KAK7028859.1"/>
    </source>
</evidence>
<feature type="compositionally biased region" description="Acidic residues" evidence="2">
    <location>
        <begin position="331"/>
        <end position="351"/>
    </location>
</feature>
<dbReference type="AlphaFoldDB" id="A0AAW0BQL3"/>